<name>A0ABR8LM55_9ALTE</name>
<keyword evidence="3" id="KW-1185">Reference proteome</keyword>
<feature type="transmembrane region" description="Helical" evidence="1">
    <location>
        <begin position="6"/>
        <end position="32"/>
    </location>
</feature>
<evidence type="ECO:0000313" key="3">
    <source>
        <dbReference type="Proteomes" id="UP000624419"/>
    </source>
</evidence>
<protein>
    <recommendedName>
        <fullName evidence="4">Prepilin peptidase dependent protein B</fullName>
    </recommendedName>
</protein>
<comment type="caution">
    <text evidence="2">The sequence shown here is derived from an EMBL/GenBank/DDBJ whole genome shotgun (WGS) entry which is preliminary data.</text>
</comment>
<dbReference type="Proteomes" id="UP000624419">
    <property type="component" value="Unassembled WGS sequence"/>
</dbReference>
<evidence type="ECO:0008006" key="4">
    <source>
        <dbReference type="Google" id="ProtNLM"/>
    </source>
</evidence>
<accession>A0ABR8LM55</accession>
<gene>
    <name evidence="2" type="ORF">HHX48_16290</name>
</gene>
<keyword evidence="1" id="KW-1133">Transmembrane helix</keyword>
<organism evidence="2 3">
    <name type="scientific">Salinimonas profundi</name>
    <dbReference type="NCBI Taxonomy" id="2729140"/>
    <lineage>
        <taxon>Bacteria</taxon>
        <taxon>Pseudomonadati</taxon>
        <taxon>Pseudomonadota</taxon>
        <taxon>Gammaproteobacteria</taxon>
        <taxon>Alteromonadales</taxon>
        <taxon>Alteromonadaceae</taxon>
        <taxon>Alteromonas/Salinimonas group</taxon>
        <taxon>Salinimonas</taxon>
    </lineage>
</organism>
<keyword evidence="1" id="KW-0812">Transmembrane</keyword>
<dbReference type="InterPro" id="IPR016419">
    <property type="entry name" value="Prepilin_Pept-dep_B_prd"/>
</dbReference>
<evidence type="ECO:0000313" key="2">
    <source>
        <dbReference type="EMBL" id="MBD3587296.1"/>
    </source>
</evidence>
<dbReference type="PIRSF" id="PIRSF004525">
    <property type="entry name" value="Pilin_peptidase-dep_B_prd"/>
    <property type="match status" value="1"/>
</dbReference>
<proteinExistence type="predicted"/>
<reference evidence="2 3" key="1">
    <citation type="submission" date="2020-04" db="EMBL/GenBank/DDBJ databases">
        <title>Salinimonas sp. HHU 13199.</title>
        <authorList>
            <person name="Cui X."/>
            <person name="Zhang D."/>
        </authorList>
    </citation>
    <scope>NUCLEOTIDE SEQUENCE [LARGE SCALE GENOMIC DNA]</scope>
    <source>
        <strain evidence="2 3">HHU 13199</strain>
    </source>
</reference>
<dbReference type="EMBL" id="JABBXD010000012">
    <property type="protein sequence ID" value="MBD3587296.1"/>
    <property type="molecule type" value="Genomic_DNA"/>
</dbReference>
<sequence length="201" mass="21877">MLSRGYTLTGLLMSMGIGVSLLAAGATFAMNLSQQQLVISQKLELQNHVKRTGLLIMNELSRAGYDGMAGIRFISGIPRDASPFYPAFELGVSGGYSQGSCVVFHYDKNHNGTIEKEPLSEYLGFRLKDGAIESRMDAKDCDQPGWQDLTDPTYIKVDTFRISPVNISGSGALLSVEISATLVRAPSVSAKLHWPVTVRNF</sequence>
<evidence type="ECO:0000256" key="1">
    <source>
        <dbReference type="SAM" id="Phobius"/>
    </source>
</evidence>
<dbReference type="RefSeq" id="WP_191026389.1">
    <property type="nucleotide sequence ID" value="NZ_JABBXD010000012.1"/>
</dbReference>
<keyword evidence="1" id="KW-0472">Membrane</keyword>